<name>A8N486_COPC7</name>
<dbReference type="RefSeq" id="XP_001829681.2">
    <property type="nucleotide sequence ID" value="XM_001829629.2"/>
</dbReference>
<evidence type="ECO:0000313" key="3">
    <source>
        <dbReference type="EMBL" id="EAU92132.2"/>
    </source>
</evidence>
<feature type="region of interest" description="Disordered" evidence="2">
    <location>
        <begin position="102"/>
        <end position="131"/>
    </location>
</feature>
<keyword evidence="1" id="KW-0175">Coiled coil</keyword>
<gene>
    <name evidence="3" type="ORF">CC1G_11417</name>
</gene>
<feature type="compositionally biased region" description="Basic and acidic residues" evidence="2">
    <location>
        <begin position="364"/>
        <end position="400"/>
    </location>
</feature>
<evidence type="ECO:0000313" key="4">
    <source>
        <dbReference type="Proteomes" id="UP000001861"/>
    </source>
</evidence>
<feature type="region of interest" description="Disordered" evidence="2">
    <location>
        <begin position="364"/>
        <end position="439"/>
    </location>
</feature>
<keyword evidence="4" id="KW-1185">Reference proteome</keyword>
<feature type="region of interest" description="Disordered" evidence="2">
    <location>
        <begin position="175"/>
        <end position="194"/>
    </location>
</feature>
<dbReference type="STRING" id="240176.A8N486"/>
<dbReference type="Proteomes" id="UP000001861">
    <property type="component" value="Unassembled WGS sequence"/>
</dbReference>
<dbReference type="AlphaFoldDB" id="A8N486"/>
<dbReference type="InParanoid" id="A8N486"/>
<dbReference type="HOGENOM" id="CLU_624052_0_0_1"/>
<proteinExistence type="predicted"/>
<accession>A8N486</accession>
<protein>
    <submittedName>
        <fullName evidence="3">Uncharacterized protein</fullName>
    </submittedName>
</protein>
<evidence type="ECO:0000256" key="1">
    <source>
        <dbReference type="SAM" id="Coils"/>
    </source>
</evidence>
<sequence>MSLTTIRPTDPPHIQTARRELRSLQKKERACDEESEARNKQRVDLENQCGELEERIRRVKQALRRVHNEEVQHQERKVIRASKMANLEAELVDWDRCEERRRTQERRRREEQERKARELHERRESTSVGIKRERDIDGSSLVDGSVWPRMRYSTVGRSSFQLNPDIRHLSFHMSSTDESDANDPQSISTMSTKCSKSKPCEKDFAVESKYPCRWCTTHKLVCKRKEEVTVNEQGILVDVGGAPTMRTQRNTRCFNCTRKSPKGGCTLPPPDPDPAVAPAAPQKGEEYNEEDWLEYVDPVEMVESGGEEQPKKKGCVGHPTPCQRKLEPRFKKGVLVGWDSASASGTRCFRYRVRGIRCGVTRIPKDPLAKEGDSSPASEEHSESDEDRKPKRVKCEDGDTGRGPTLYQLERRSEEAAPSARADDESEDSELEIPTSHRG</sequence>
<dbReference type="KEGG" id="cci:CC1G_11417"/>
<dbReference type="VEuPathDB" id="FungiDB:CC1G_11417"/>
<evidence type="ECO:0000256" key="2">
    <source>
        <dbReference type="SAM" id="MobiDB-lite"/>
    </source>
</evidence>
<dbReference type="GeneID" id="6006114"/>
<organism evidence="3 4">
    <name type="scientific">Coprinopsis cinerea (strain Okayama-7 / 130 / ATCC MYA-4618 / FGSC 9003)</name>
    <name type="common">Inky cap fungus</name>
    <name type="synonym">Hormographiella aspergillata</name>
    <dbReference type="NCBI Taxonomy" id="240176"/>
    <lineage>
        <taxon>Eukaryota</taxon>
        <taxon>Fungi</taxon>
        <taxon>Dikarya</taxon>
        <taxon>Basidiomycota</taxon>
        <taxon>Agaricomycotina</taxon>
        <taxon>Agaricomycetes</taxon>
        <taxon>Agaricomycetidae</taxon>
        <taxon>Agaricales</taxon>
        <taxon>Agaricineae</taxon>
        <taxon>Psathyrellaceae</taxon>
        <taxon>Coprinopsis</taxon>
    </lineage>
</organism>
<reference evidence="3 4" key="1">
    <citation type="journal article" date="2010" name="Proc. Natl. Acad. Sci. U.S.A.">
        <title>Insights into evolution of multicellular fungi from the assembled chromosomes of the mushroom Coprinopsis cinerea (Coprinus cinereus).</title>
        <authorList>
            <person name="Stajich J.E."/>
            <person name="Wilke S.K."/>
            <person name="Ahren D."/>
            <person name="Au C.H."/>
            <person name="Birren B.W."/>
            <person name="Borodovsky M."/>
            <person name="Burns C."/>
            <person name="Canback B."/>
            <person name="Casselton L.A."/>
            <person name="Cheng C.K."/>
            <person name="Deng J."/>
            <person name="Dietrich F.S."/>
            <person name="Fargo D.C."/>
            <person name="Farman M.L."/>
            <person name="Gathman A.C."/>
            <person name="Goldberg J."/>
            <person name="Guigo R."/>
            <person name="Hoegger P.J."/>
            <person name="Hooker J.B."/>
            <person name="Huggins A."/>
            <person name="James T.Y."/>
            <person name="Kamada T."/>
            <person name="Kilaru S."/>
            <person name="Kodira C."/>
            <person name="Kues U."/>
            <person name="Kupfer D."/>
            <person name="Kwan H.S."/>
            <person name="Lomsadze A."/>
            <person name="Li W."/>
            <person name="Lilly W.W."/>
            <person name="Ma L.J."/>
            <person name="Mackey A.J."/>
            <person name="Manning G."/>
            <person name="Martin F."/>
            <person name="Muraguchi H."/>
            <person name="Natvig D.O."/>
            <person name="Palmerini H."/>
            <person name="Ramesh M.A."/>
            <person name="Rehmeyer C.J."/>
            <person name="Roe B.A."/>
            <person name="Shenoy N."/>
            <person name="Stanke M."/>
            <person name="Ter-Hovhannisyan V."/>
            <person name="Tunlid A."/>
            <person name="Velagapudi R."/>
            <person name="Vision T.J."/>
            <person name="Zeng Q."/>
            <person name="Zolan M.E."/>
            <person name="Pukkila P.J."/>
        </authorList>
    </citation>
    <scope>NUCLEOTIDE SEQUENCE [LARGE SCALE GENOMIC DNA]</scope>
    <source>
        <strain evidence="4">Okayama-7 / 130 / ATCC MYA-4618 / FGSC 9003</strain>
    </source>
</reference>
<comment type="caution">
    <text evidence="3">The sequence shown here is derived from an EMBL/GenBank/DDBJ whole genome shotgun (WGS) entry which is preliminary data.</text>
</comment>
<feature type="coiled-coil region" evidence="1">
    <location>
        <begin position="14"/>
        <end position="69"/>
    </location>
</feature>
<dbReference type="EMBL" id="AACS02000001">
    <property type="protein sequence ID" value="EAU92132.2"/>
    <property type="molecule type" value="Genomic_DNA"/>
</dbReference>